<accession>A0ABU9XHC5</accession>
<dbReference type="SUPFAM" id="SSF54106">
    <property type="entry name" value="LysM domain"/>
    <property type="match status" value="3"/>
</dbReference>
<feature type="domain" description="LysM" evidence="1">
    <location>
        <begin position="65"/>
        <end position="110"/>
    </location>
</feature>
<dbReference type="CDD" id="cd00118">
    <property type="entry name" value="LysM"/>
    <property type="match status" value="3"/>
</dbReference>
<comment type="caution">
    <text evidence="2">The sequence shown here is derived from an EMBL/GenBank/DDBJ whole genome shotgun (WGS) entry which is preliminary data.</text>
</comment>
<feature type="domain" description="LysM" evidence="1">
    <location>
        <begin position="9"/>
        <end position="57"/>
    </location>
</feature>
<evidence type="ECO:0000259" key="1">
    <source>
        <dbReference type="PROSITE" id="PS51782"/>
    </source>
</evidence>
<dbReference type="SMART" id="SM00257">
    <property type="entry name" value="LysM"/>
    <property type="match status" value="3"/>
</dbReference>
<protein>
    <submittedName>
        <fullName evidence="2">LysM peptidoglycan-binding domain-containing protein</fullName>
    </submittedName>
</protein>
<dbReference type="EMBL" id="JBDIML010000002">
    <property type="protein sequence ID" value="MEN2766908.1"/>
    <property type="molecule type" value="Genomic_DNA"/>
</dbReference>
<dbReference type="InterPro" id="IPR018911">
    <property type="entry name" value="Gmad2_Ig-like_dom"/>
</dbReference>
<dbReference type="InterPro" id="IPR018392">
    <property type="entry name" value="LysM"/>
</dbReference>
<reference evidence="2 3" key="1">
    <citation type="submission" date="2024-05" db="EMBL/GenBank/DDBJ databases">
        <authorList>
            <person name="Haq I."/>
            <person name="Ullah Z."/>
            <person name="Ahmad R."/>
            <person name="Li M."/>
            <person name="Tong Y."/>
        </authorList>
    </citation>
    <scope>NUCLEOTIDE SEQUENCE [LARGE SCALE GENOMIC DNA]</scope>
    <source>
        <strain evidence="2 3">16A2E</strain>
    </source>
</reference>
<dbReference type="Gene3D" id="3.10.350.10">
    <property type="entry name" value="LysM domain"/>
    <property type="match status" value="3"/>
</dbReference>
<dbReference type="PROSITE" id="PS51782">
    <property type="entry name" value="LYSM"/>
    <property type="match status" value="3"/>
</dbReference>
<name>A0ABU9XHC5_9BACI</name>
<dbReference type="Proteomes" id="UP001444625">
    <property type="component" value="Unassembled WGS sequence"/>
</dbReference>
<dbReference type="PANTHER" id="PTHR33734:SF22">
    <property type="entry name" value="MEMBRANE-BOUND LYTIC MUREIN TRANSGLYCOSYLASE D"/>
    <property type="match status" value="1"/>
</dbReference>
<gene>
    <name evidence="2" type="ORF">ABC228_06905</name>
</gene>
<evidence type="ECO:0000313" key="3">
    <source>
        <dbReference type="Proteomes" id="UP001444625"/>
    </source>
</evidence>
<dbReference type="InterPro" id="IPR036779">
    <property type="entry name" value="LysM_dom_sf"/>
</dbReference>
<sequence>MPIVDGTSLIYTVKQGDTLFSIASSIGGTVPLLVESNAIYPPVTDPYLIYPGQVLVISMPGNRQVNHIVSAGETLNELAGRYQTTIDLLQGINNQIMDPNQIYQNQVLQVPALIYLVEQGDSLNKIAKRFGISLSALLEANRHRPGISPDVIYPGYQLIVPLPTSSNIVVLQPLPGTRIQDGQSLEGFARAFEGTILYRIVDLNNQIVSGEKPIQTTAGAPAYGSFSTSITLDQQPTTQSGELWVYTRSPRDGSMQDLVQLPVLF</sequence>
<dbReference type="PANTHER" id="PTHR33734">
    <property type="entry name" value="LYSM DOMAIN-CONTAINING GPI-ANCHORED PROTEIN 2"/>
    <property type="match status" value="1"/>
</dbReference>
<evidence type="ECO:0000313" key="2">
    <source>
        <dbReference type="EMBL" id="MEN2766908.1"/>
    </source>
</evidence>
<proteinExistence type="predicted"/>
<keyword evidence="3" id="KW-1185">Reference proteome</keyword>
<dbReference type="RefSeq" id="WP_345824373.1">
    <property type="nucleotide sequence ID" value="NZ_JBDIML010000002.1"/>
</dbReference>
<organism evidence="2 3">
    <name type="scientific">Ornithinibacillus xuwenensis</name>
    <dbReference type="NCBI Taxonomy" id="3144668"/>
    <lineage>
        <taxon>Bacteria</taxon>
        <taxon>Bacillati</taxon>
        <taxon>Bacillota</taxon>
        <taxon>Bacilli</taxon>
        <taxon>Bacillales</taxon>
        <taxon>Bacillaceae</taxon>
        <taxon>Ornithinibacillus</taxon>
    </lineage>
</organism>
<dbReference type="Pfam" id="PF10648">
    <property type="entry name" value="Gmad2"/>
    <property type="match status" value="1"/>
</dbReference>
<dbReference type="Pfam" id="PF01476">
    <property type="entry name" value="LysM"/>
    <property type="match status" value="3"/>
</dbReference>
<feature type="domain" description="LysM" evidence="1">
    <location>
        <begin position="113"/>
        <end position="160"/>
    </location>
</feature>